<keyword evidence="3" id="KW-1185">Reference proteome</keyword>
<comment type="caution">
    <text evidence="2">The sequence shown here is derived from an EMBL/GenBank/DDBJ whole genome shotgun (WGS) entry which is preliminary data.</text>
</comment>
<dbReference type="EMBL" id="BAAAQX010000029">
    <property type="protein sequence ID" value="GAA2212876.1"/>
    <property type="molecule type" value="Genomic_DNA"/>
</dbReference>
<sequence length="195" mass="20615">MFQWSSSLLVRVAGGLALVSGVVAAIRGLALVISDELRGVASVRCLPIPHTFDVRVSGATDLSAGARYIPPDTLLVADASVAEQVMAHGENLLIALCVFCAGILLYRLSRSLPHDLPSARRCRVGLAWLCATVALFGPLAPYYTSAMLLDRVGFSGACTYSYSEASMIPVVTAALLFAVGAWVRRAVPDHPDSVD</sequence>
<keyword evidence="1" id="KW-0472">Membrane</keyword>
<evidence type="ECO:0000313" key="2">
    <source>
        <dbReference type="EMBL" id="GAA2212876.1"/>
    </source>
</evidence>
<feature type="transmembrane region" description="Helical" evidence="1">
    <location>
        <begin position="126"/>
        <end position="145"/>
    </location>
</feature>
<feature type="transmembrane region" description="Helical" evidence="1">
    <location>
        <begin position="165"/>
        <end position="183"/>
    </location>
</feature>
<evidence type="ECO:0000256" key="1">
    <source>
        <dbReference type="SAM" id="Phobius"/>
    </source>
</evidence>
<gene>
    <name evidence="2" type="ORF">GCM10009850_083380</name>
</gene>
<feature type="transmembrane region" description="Helical" evidence="1">
    <location>
        <begin position="85"/>
        <end position="106"/>
    </location>
</feature>
<proteinExistence type="predicted"/>
<accession>A0ABP5PMF8</accession>
<keyword evidence="1" id="KW-1133">Transmembrane helix</keyword>
<evidence type="ECO:0000313" key="3">
    <source>
        <dbReference type="Proteomes" id="UP001499843"/>
    </source>
</evidence>
<dbReference type="Proteomes" id="UP001499843">
    <property type="component" value="Unassembled WGS sequence"/>
</dbReference>
<reference evidence="3" key="1">
    <citation type="journal article" date="2019" name="Int. J. Syst. Evol. Microbiol.">
        <title>The Global Catalogue of Microorganisms (GCM) 10K type strain sequencing project: providing services to taxonomists for standard genome sequencing and annotation.</title>
        <authorList>
            <consortium name="The Broad Institute Genomics Platform"/>
            <consortium name="The Broad Institute Genome Sequencing Center for Infectious Disease"/>
            <person name="Wu L."/>
            <person name="Ma J."/>
        </authorList>
    </citation>
    <scope>NUCLEOTIDE SEQUENCE [LARGE SCALE GENOMIC DNA]</scope>
    <source>
        <strain evidence="3">JCM 16114</strain>
    </source>
</reference>
<protein>
    <submittedName>
        <fullName evidence="2">Uncharacterized protein</fullName>
    </submittedName>
</protein>
<name>A0ABP5PMF8_9ACTN</name>
<organism evidence="2 3">
    <name type="scientific">Nonomuraea monospora</name>
    <dbReference type="NCBI Taxonomy" id="568818"/>
    <lineage>
        <taxon>Bacteria</taxon>
        <taxon>Bacillati</taxon>
        <taxon>Actinomycetota</taxon>
        <taxon>Actinomycetes</taxon>
        <taxon>Streptosporangiales</taxon>
        <taxon>Streptosporangiaceae</taxon>
        <taxon>Nonomuraea</taxon>
    </lineage>
</organism>
<keyword evidence="1" id="KW-0812">Transmembrane</keyword>